<comment type="caution">
    <text evidence="1">The sequence shown here is derived from an EMBL/GenBank/DDBJ whole genome shotgun (WGS) entry which is preliminary data.</text>
</comment>
<dbReference type="STRING" id="857293.CAAU_0926"/>
<protein>
    <submittedName>
        <fullName evidence="1">Uncharacterized protein</fullName>
    </submittedName>
</protein>
<evidence type="ECO:0000313" key="1">
    <source>
        <dbReference type="EMBL" id="CCJ33010.1"/>
    </source>
</evidence>
<proteinExistence type="predicted"/>
<dbReference type="EMBL" id="CAKP01000046">
    <property type="protein sequence ID" value="CCJ33010.1"/>
    <property type="molecule type" value="Genomic_DNA"/>
</dbReference>
<organism evidence="1 2">
    <name type="scientific">Caloramator australicus RC3</name>
    <dbReference type="NCBI Taxonomy" id="857293"/>
    <lineage>
        <taxon>Bacteria</taxon>
        <taxon>Bacillati</taxon>
        <taxon>Bacillota</taxon>
        <taxon>Clostridia</taxon>
        <taxon>Eubacteriales</taxon>
        <taxon>Clostridiaceae</taxon>
        <taxon>Caloramator</taxon>
    </lineage>
</organism>
<evidence type="ECO:0000313" key="2">
    <source>
        <dbReference type="Proteomes" id="UP000007652"/>
    </source>
</evidence>
<dbReference type="RefSeq" id="WP_008908284.1">
    <property type="nucleotide sequence ID" value="NZ_CAKP01000046.1"/>
</dbReference>
<keyword evidence="2" id="KW-1185">Reference proteome</keyword>
<accession>I7LG54</accession>
<dbReference type="eggNOG" id="COG0189">
    <property type="taxonomic scope" value="Bacteria"/>
</dbReference>
<sequence length="302" mass="35919">MIGILCNNSDMDFFKDFVEKNVKNEEVLTFNIQDLDYEKNNVKGILIKKDIIIYDYFKIPDIIFNFSIQYNRLNIKKLRNLVEDEKIKMFNSSNNVNQYMIYEILNSNEVFKSYLMSYRLIDKNTILLEASSIKNNIIIPIKGTKNFIYIEKSGEYYEIYKENNIERVSKLGFKNSINRVLKKKRFLVIDSPKLIKNNQPFIIRIYLQSGKKQSLIIYEIPLFEKYNLSSNITQLVEALSIKMFDYIKKFLPNLFLIYFDFIFDLGENPYFLRMGGADISLFNEEIKNEIYKNIIELSFALE</sequence>
<name>I7LG54_9CLOT</name>
<gene>
    <name evidence="1" type="ORF">CAAU_0926</name>
</gene>
<reference evidence="1 2" key="1">
    <citation type="journal article" date="2011" name="J. Bacteriol.">
        <title>Draft genome sequence of Caloramator australicus strain RC3T, a thermoanaerobe from the Great Artesian Basin of Australia.</title>
        <authorList>
            <person name="Ogg C.D."/>
            <person name="Patel B.K.C."/>
        </authorList>
    </citation>
    <scope>NUCLEOTIDE SEQUENCE [LARGE SCALE GENOMIC DNA]</scope>
    <source>
        <strain evidence="1 2">RC3</strain>
    </source>
</reference>
<dbReference type="Proteomes" id="UP000007652">
    <property type="component" value="Unassembled WGS sequence"/>
</dbReference>
<dbReference type="AlphaFoldDB" id="I7LG54"/>